<dbReference type="InterPro" id="IPR016181">
    <property type="entry name" value="Acyl_CoA_acyltransferase"/>
</dbReference>
<feature type="domain" description="N-acetyltransferase" evidence="1">
    <location>
        <begin position="82"/>
        <end position="212"/>
    </location>
</feature>
<dbReference type="AlphaFoldDB" id="X1A0N9"/>
<dbReference type="InterPro" id="IPR000182">
    <property type="entry name" value="GNAT_dom"/>
</dbReference>
<dbReference type="EMBL" id="BART01018485">
    <property type="protein sequence ID" value="GAG75349.1"/>
    <property type="molecule type" value="Genomic_DNA"/>
</dbReference>
<organism evidence="2">
    <name type="scientific">marine sediment metagenome</name>
    <dbReference type="NCBI Taxonomy" id="412755"/>
    <lineage>
        <taxon>unclassified sequences</taxon>
        <taxon>metagenomes</taxon>
        <taxon>ecological metagenomes</taxon>
    </lineage>
</organism>
<dbReference type="PROSITE" id="PS51186">
    <property type="entry name" value="GNAT"/>
    <property type="match status" value="1"/>
</dbReference>
<protein>
    <recommendedName>
        <fullName evidence="1">N-acetyltransferase domain-containing protein</fullName>
    </recommendedName>
</protein>
<evidence type="ECO:0000259" key="1">
    <source>
        <dbReference type="PROSITE" id="PS51186"/>
    </source>
</evidence>
<dbReference type="GO" id="GO:0016747">
    <property type="term" value="F:acyltransferase activity, transferring groups other than amino-acyl groups"/>
    <property type="evidence" value="ECO:0007669"/>
    <property type="project" value="InterPro"/>
</dbReference>
<reference evidence="2" key="1">
    <citation type="journal article" date="2014" name="Front. Microbiol.">
        <title>High frequency of phylogenetically diverse reductive dehalogenase-homologous genes in deep subseafloor sedimentary metagenomes.</title>
        <authorList>
            <person name="Kawai M."/>
            <person name="Futagami T."/>
            <person name="Toyoda A."/>
            <person name="Takaki Y."/>
            <person name="Nishi S."/>
            <person name="Hori S."/>
            <person name="Arai W."/>
            <person name="Tsubouchi T."/>
            <person name="Morono Y."/>
            <person name="Uchiyama I."/>
            <person name="Ito T."/>
            <person name="Fujiyama A."/>
            <person name="Inagaki F."/>
            <person name="Takami H."/>
        </authorList>
    </citation>
    <scope>NUCLEOTIDE SEQUENCE</scope>
    <source>
        <strain evidence="2">Expedition CK06-06</strain>
    </source>
</reference>
<gene>
    <name evidence="2" type="ORF">S01H4_34886</name>
</gene>
<dbReference type="CDD" id="cd04301">
    <property type="entry name" value="NAT_SF"/>
    <property type="match status" value="1"/>
</dbReference>
<accession>X1A0N9</accession>
<name>X1A0N9_9ZZZZ</name>
<comment type="caution">
    <text evidence="2">The sequence shown here is derived from an EMBL/GenBank/DDBJ whole genome shotgun (WGS) entry which is preliminary data.</text>
</comment>
<dbReference type="Pfam" id="PF00583">
    <property type="entry name" value="Acetyltransf_1"/>
    <property type="match status" value="1"/>
</dbReference>
<dbReference type="SUPFAM" id="SSF55729">
    <property type="entry name" value="Acyl-CoA N-acyltransferases (Nat)"/>
    <property type="match status" value="1"/>
</dbReference>
<evidence type="ECO:0000313" key="2">
    <source>
        <dbReference type="EMBL" id="GAG75349.1"/>
    </source>
</evidence>
<dbReference type="Gene3D" id="3.40.630.30">
    <property type="match status" value="1"/>
</dbReference>
<feature type="non-terminal residue" evidence="2">
    <location>
        <position position="1"/>
    </location>
</feature>
<sequence length="212" mass="24686">GLDNEEKIQGLVLNWKNQRVQLRGSIRSLEFLLDGESLNPMSVTGFENHKELISKFFPDYKKEIALYRMGLKKGDQKDFEKYTFQILSESHREEITSLMRIADPIFWGSREPEDILIDENNSWYGIIKEKDLICLTCIWKYESIALIVIVGTHPDYWNQGYASSLISSALKVLFREKEQCFIIVRVANAPAIHTYNKIGFSICNTNYSYERL</sequence>
<proteinExistence type="predicted"/>